<feature type="domain" description="SH3" evidence="16">
    <location>
        <begin position="247"/>
        <end position="311"/>
    </location>
</feature>
<dbReference type="InterPro" id="IPR007223">
    <property type="entry name" value="Peroxin-13_N"/>
</dbReference>
<feature type="transmembrane region" description="Helical" evidence="15">
    <location>
        <begin position="208"/>
        <end position="226"/>
    </location>
</feature>
<dbReference type="PROSITE" id="PS50002">
    <property type="entry name" value="SH3"/>
    <property type="match status" value="1"/>
</dbReference>
<dbReference type="SMART" id="SM00326">
    <property type="entry name" value="SH3"/>
    <property type="match status" value="1"/>
</dbReference>
<feature type="region of interest" description="Disordered" evidence="14">
    <location>
        <begin position="326"/>
        <end position="351"/>
    </location>
</feature>
<protein>
    <recommendedName>
        <fullName evidence="11">Peroxisomal membrane protein PEX13</fullName>
    </recommendedName>
    <alternativeName>
        <fullName evidence="10">Peroxin-13</fullName>
    </alternativeName>
</protein>
<evidence type="ECO:0000256" key="6">
    <source>
        <dbReference type="ARBA" id="ARBA00022989"/>
    </source>
</evidence>
<evidence type="ECO:0000256" key="4">
    <source>
        <dbReference type="ARBA" id="ARBA00022692"/>
    </source>
</evidence>
<dbReference type="EMBL" id="CAJNOR010000905">
    <property type="protein sequence ID" value="CAF1033640.1"/>
    <property type="molecule type" value="Genomic_DNA"/>
</dbReference>
<dbReference type="AlphaFoldDB" id="A0A814J7N3"/>
<keyword evidence="9" id="KW-0576">Peroxisome</keyword>
<proteinExistence type="inferred from homology"/>
<evidence type="ECO:0000256" key="14">
    <source>
        <dbReference type="SAM" id="MobiDB-lite"/>
    </source>
</evidence>
<evidence type="ECO:0000256" key="10">
    <source>
        <dbReference type="ARBA" id="ARBA00029693"/>
    </source>
</evidence>
<sequence length="351" mass="39636">MSIDNTWEPPAPMTSQPLSSSFQASNNAFMPTVEPIRAQSIAPPLPPRTLSHPSRSVTSYPSMNYSNTSHGQPPIIYNNHYQPSSSLSTSNFTQMAIDESRSAFSSIESVIQTFRSISHVFESTFTNVYTSFRAMIDLFDHFTRLRSELTAFSPLVPFYRFIRSLYHRLLTVLRLRKIDQLDDSWTTVYTNLQQTTESMKVTNGQSSGLLVALFFLVTFGTPILMVKILNSIIAKRQVTNSQLQRETKSERVLALYDYVARNPDELSFTRGMTIYLAPPTFQSPRSYWLLATIDHVHMGFIPANYVQPIDISSDINSHPQRLLDVHKETSSPNKDVSQSMTRPGEGSTAVS</sequence>
<accession>A0A814J7N3</accession>
<comment type="caution">
    <text evidence="17">The sequence shown here is derived from an EMBL/GenBank/DDBJ whole genome shotgun (WGS) entry which is preliminary data.</text>
</comment>
<evidence type="ECO:0000256" key="11">
    <source>
        <dbReference type="ARBA" id="ARBA00034535"/>
    </source>
</evidence>
<reference evidence="17" key="1">
    <citation type="submission" date="2021-02" db="EMBL/GenBank/DDBJ databases">
        <authorList>
            <person name="Nowell W R."/>
        </authorList>
    </citation>
    <scope>NUCLEOTIDE SEQUENCE</scope>
</reference>
<feature type="region of interest" description="Disordered" evidence="14">
    <location>
        <begin position="40"/>
        <end position="64"/>
    </location>
</feature>
<evidence type="ECO:0000313" key="18">
    <source>
        <dbReference type="Proteomes" id="UP000663828"/>
    </source>
</evidence>
<dbReference type="Proteomes" id="UP000663828">
    <property type="component" value="Unassembled WGS sequence"/>
</dbReference>
<dbReference type="PRINTS" id="PR00452">
    <property type="entry name" value="SH3DOMAIN"/>
</dbReference>
<evidence type="ECO:0000256" key="1">
    <source>
        <dbReference type="ARBA" id="ARBA00006033"/>
    </source>
</evidence>
<feature type="compositionally biased region" description="Polar residues" evidence="14">
    <location>
        <begin position="51"/>
        <end position="64"/>
    </location>
</feature>
<dbReference type="Pfam" id="PF04088">
    <property type="entry name" value="Peroxin-13_N"/>
    <property type="match status" value="1"/>
</dbReference>
<dbReference type="Pfam" id="PF14604">
    <property type="entry name" value="SH3_9"/>
    <property type="match status" value="1"/>
</dbReference>
<keyword evidence="7" id="KW-0811">Translocation</keyword>
<name>A0A814J7N3_ADIRI</name>
<dbReference type="GO" id="GO:0005778">
    <property type="term" value="C:peroxisomal membrane"/>
    <property type="evidence" value="ECO:0007669"/>
    <property type="project" value="UniProtKB-SubCell"/>
</dbReference>
<evidence type="ECO:0000256" key="12">
    <source>
        <dbReference type="ARBA" id="ARBA00046271"/>
    </source>
</evidence>
<dbReference type="InterPro" id="IPR001452">
    <property type="entry name" value="SH3_domain"/>
</dbReference>
<dbReference type="PANTHER" id="PTHR19332:SF1">
    <property type="entry name" value="PEROXISOMAL MEMBRANE PROTEIN PEX13"/>
    <property type="match status" value="1"/>
</dbReference>
<keyword evidence="4 15" id="KW-0812">Transmembrane</keyword>
<comment type="subcellular location">
    <subcellularLocation>
        <location evidence="12">Peroxisome membrane</location>
    </subcellularLocation>
</comment>
<evidence type="ECO:0000256" key="9">
    <source>
        <dbReference type="ARBA" id="ARBA00023140"/>
    </source>
</evidence>
<organism evidence="17 18">
    <name type="scientific">Adineta ricciae</name>
    <name type="common">Rotifer</name>
    <dbReference type="NCBI Taxonomy" id="249248"/>
    <lineage>
        <taxon>Eukaryota</taxon>
        <taxon>Metazoa</taxon>
        <taxon>Spiralia</taxon>
        <taxon>Gnathifera</taxon>
        <taxon>Rotifera</taxon>
        <taxon>Eurotatoria</taxon>
        <taxon>Bdelloidea</taxon>
        <taxon>Adinetida</taxon>
        <taxon>Adinetidae</taxon>
        <taxon>Adineta</taxon>
    </lineage>
</organism>
<dbReference type="InterPro" id="IPR035463">
    <property type="entry name" value="Pex13"/>
</dbReference>
<keyword evidence="8 15" id="KW-0472">Membrane</keyword>
<dbReference type="SUPFAM" id="SSF50044">
    <property type="entry name" value="SH3-domain"/>
    <property type="match status" value="1"/>
</dbReference>
<dbReference type="PANTHER" id="PTHR19332">
    <property type="entry name" value="PEROXISOMAL MEMBRANE PROTEIN PEX13"/>
    <property type="match status" value="1"/>
</dbReference>
<evidence type="ECO:0000256" key="5">
    <source>
        <dbReference type="ARBA" id="ARBA00022927"/>
    </source>
</evidence>
<evidence type="ECO:0000256" key="15">
    <source>
        <dbReference type="SAM" id="Phobius"/>
    </source>
</evidence>
<evidence type="ECO:0000256" key="13">
    <source>
        <dbReference type="PROSITE-ProRule" id="PRU00192"/>
    </source>
</evidence>
<keyword evidence="18" id="KW-1185">Reference proteome</keyword>
<feature type="compositionally biased region" description="Polar residues" evidence="14">
    <location>
        <begin position="330"/>
        <end position="341"/>
    </location>
</feature>
<gene>
    <name evidence="17" type="ORF">XAT740_LOCUS14883</name>
</gene>
<comment type="similarity">
    <text evidence="1">Belongs to the peroxin-13 family.</text>
</comment>
<dbReference type="InterPro" id="IPR036028">
    <property type="entry name" value="SH3-like_dom_sf"/>
</dbReference>
<feature type="compositionally biased region" description="Polar residues" evidence="14">
    <location>
        <begin position="13"/>
        <end position="23"/>
    </location>
</feature>
<dbReference type="GO" id="GO:1990429">
    <property type="term" value="C:peroxisomal importomer complex"/>
    <property type="evidence" value="ECO:0007669"/>
    <property type="project" value="TreeGrafter"/>
</dbReference>
<evidence type="ECO:0000256" key="3">
    <source>
        <dbReference type="ARBA" id="ARBA00022448"/>
    </source>
</evidence>
<feature type="region of interest" description="Disordered" evidence="14">
    <location>
        <begin position="1"/>
        <end position="23"/>
    </location>
</feature>
<evidence type="ECO:0000256" key="2">
    <source>
        <dbReference type="ARBA" id="ARBA00022443"/>
    </source>
</evidence>
<dbReference type="Gene3D" id="2.30.30.40">
    <property type="entry name" value="SH3 Domains"/>
    <property type="match status" value="1"/>
</dbReference>
<dbReference type="GO" id="GO:0016560">
    <property type="term" value="P:protein import into peroxisome matrix, docking"/>
    <property type="evidence" value="ECO:0007669"/>
    <property type="project" value="InterPro"/>
</dbReference>
<keyword evidence="2 13" id="KW-0728">SH3 domain</keyword>
<keyword evidence="3" id="KW-0813">Transport</keyword>
<evidence type="ECO:0000256" key="7">
    <source>
        <dbReference type="ARBA" id="ARBA00023010"/>
    </source>
</evidence>
<evidence type="ECO:0000256" key="8">
    <source>
        <dbReference type="ARBA" id="ARBA00023136"/>
    </source>
</evidence>
<keyword evidence="6 15" id="KW-1133">Transmembrane helix</keyword>
<evidence type="ECO:0000259" key="16">
    <source>
        <dbReference type="PROSITE" id="PS50002"/>
    </source>
</evidence>
<keyword evidence="5" id="KW-0653">Protein transport</keyword>
<evidence type="ECO:0000313" key="17">
    <source>
        <dbReference type="EMBL" id="CAF1033640.1"/>
    </source>
</evidence>